<protein>
    <submittedName>
        <fullName evidence="2">Uncharacterized protein</fullName>
    </submittedName>
</protein>
<feature type="compositionally biased region" description="Polar residues" evidence="1">
    <location>
        <begin position="136"/>
        <end position="145"/>
    </location>
</feature>
<reference evidence="2 3" key="1">
    <citation type="submission" date="2015-02" db="EMBL/GenBank/DDBJ databases">
        <title>Draft genome sequences of ten Microbacterium spp. with emphasis on heavy metal contaminated environments.</title>
        <authorList>
            <person name="Corretto E."/>
        </authorList>
    </citation>
    <scope>NUCLEOTIDE SEQUENCE [LARGE SCALE GENOMIC DNA]</scope>
    <source>
        <strain evidence="2 3">DSM 8608</strain>
    </source>
</reference>
<sequence>MSPTRTTPKRSLAIGSAFAVAVALGLAGCGEYSPVAPEKEQPPATQRDTDSRDGADPTDPAVPEVPDSIPDAAPPATPPGTDTPPPGSGGGATPRNRQGGGSGGSSGSSGLGDSGGNGGNGGNGGQPPPAVYSWSLPKTDTSPNDFQDGPAYARLLAADCDGAASFLEPSEFTNNPSFGVFKMKTPRYVVLLSAGIAMCRSEFDAARVSYQYAMNQWGTQGLDHPSHPAAENGGGNPVTPPWRRGYREPECDLYRALTFSLTGVPADSLQCPGGLRPVHHYVAYTLTELKDPTQPEGPENPRMTVVVWDNPLTFTVDESLDPPRNWNTQPGVKGTSPEVGENNTGDPDDEFDEPVDPFAAAEATAEVTSLKAADVAEARVPAAATEPQGEAVATEPAADQPAAAEPAADEPAPVGAEPAPQPEGAASVPAGEPPASTDEPAAPPVAEEPSAAPPAESALPAPAVP</sequence>
<evidence type="ECO:0000313" key="2">
    <source>
        <dbReference type="EMBL" id="KJL40612.1"/>
    </source>
</evidence>
<proteinExistence type="predicted"/>
<evidence type="ECO:0000313" key="3">
    <source>
        <dbReference type="Proteomes" id="UP000034098"/>
    </source>
</evidence>
<dbReference type="OrthoDB" id="9827984at2"/>
<feature type="compositionally biased region" description="Low complexity" evidence="1">
    <location>
        <begin position="444"/>
        <end position="465"/>
    </location>
</feature>
<feature type="compositionally biased region" description="Low complexity" evidence="1">
    <location>
        <begin position="378"/>
        <end position="426"/>
    </location>
</feature>
<keyword evidence="3" id="KW-1185">Reference proteome</keyword>
<feature type="compositionally biased region" description="Basic and acidic residues" evidence="1">
    <location>
        <begin position="37"/>
        <end position="55"/>
    </location>
</feature>
<feature type="region of interest" description="Disordered" evidence="1">
    <location>
        <begin position="378"/>
        <end position="465"/>
    </location>
</feature>
<gene>
    <name evidence="2" type="ORF">RS82_03228</name>
</gene>
<comment type="caution">
    <text evidence="2">The sequence shown here is derived from an EMBL/GenBank/DDBJ whole genome shotgun (WGS) entry which is preliminary data.</text>
</comment>
<dbReference type="Proteomes" id="UP000034098">
    <property type="component" value="Unassembled WGS sequence"/>
</dbReference>
<evidence type="ECO:0000256" key="1">
    <source>
        <dbReference type="SAM" id="MobiDB-lite"/>
    </source>
</evidence>
<dbReference type="RefSeq" id="WP_045301238.1">
    <property type="nucleotide sequence ID" value="NZ_JYJA01000039.1"/>
</dbReference>
<feature type="region of interest" description="Disordered" evidence="1">
    <location>
        <begin position="31"/>
        <end position="148"/>
    </location>
</feature>
<dbReference type="EMBL" id="JYJA01000039">
    <property type="protein sequence ID" value="KJL40612.1"/>
    <property type="molecule type" value="Genomic_DNA"/>
</dbReference>
<dbReference type="PROSITE" id="PS51257">
    <property type="entry name" value="PROKAR_LIPOPROTEIN"/>
    <property type="match status" value="1"/>
</dbReference>
<accession>A0A0M2H2H0</accession>
<name>A0A0M2H2H0_MICTR</name>
<feature type="compositionally biased region" description="Pro residues" evidence="1">
    <location>
        <begin position="72"/>
        <end position="87"/>
    </location>
</feature>
<dbReference type="PATRIC" id="fig|69370.6.peg.3288"/>
<feature type="compositionally biased region" description="Gly residues" evidence="1">
    <location>
        <begin position="88"/>
        <end position="125"/>
    </location>
</feature>
<feature type="region of interest" description="Disordered" evidence="1">
    <location>
        <begin position="316"/>
        <end position="354"/>
    </location>
</feature>
<organism evidence="2 3">
    <name type="scientific">Microbacterium trichothecenolyticum</name>
    <name type="common">Aureobacterium trichothecenolyticum</name>
    <dbReference type="NCBI Taxonomy" id="69370"/>
    <lineage>
        <taxon>Bacteria</taxon>
        <taxon>Bacillati</taxon>
        <taxon>Actinomycetota</taxon>
        <taxon>Actinomycetes</taxon>
        <taxon>Micrococcales</taxon>
        <taxon>Microbacteriaceae</taxon>
        <taxon>Microbacterium</taxon>
    </lineage>
</organism>
<dbReference type="AlphaFoldDB" id="A0A0M2H2H0"/>